<name>A0A558ADM3_9PSEU</name>
<organism evidence="8 9">
    <name type="scientific">Amycolatopsis acidiphila</name>
    <dbReference type="NCBI Taxonomy" id="715473"/>
    <lineage>
        <taxon>Bacteria</taxon>
        <taxon>Bacillati</taxon>
        <taxon>Actinomycetota</taxon>
        <taxon>Actinomycetes</taxon>
        <taxon>Pseudonocardiales</taxon>
        <taxon>Pseudonocardiaceae</taxon>
        <taxon>Amycolatopsis</taxon>
    </lineage>
</organism>
<evidence type="ECO:0000256" key="6">
    <source>
        <dbReference type="SAM" id="Phobius"/>
    </source>
</evidence>
<evidence type="ECO:0000313" key="9">
    <source>
        <dbReference type="Proteomes" id="UP000318578"/>
    </source>
</evidence>
<comment type="subcellular location">
    <subcellularLocation>
        <location evidence="1">Cell membrane</location>
        <topology evidence="1">Multi-pass membrane protein</topology>
    </subcellularLocation>
</comment>
<keyword evidence="2" id="KW-1003">Cell membrane</keyword>
<keyword evidence="5 6" id="KW-0472">Membrane</keyword>
<evidence type="ECO:0000256" key="2">
    <source>
        <dbReference type="ARBA" id="ARBA00022475"/>
    </source>
</evidence>
<gene>
    <name evidence="8" type="ORF">FNH06_14135</name>
</gene>
<dbReference type="AlphaFoldDB" id="A0A558ADM3"/>
<reference evidence="8 9" key="1">
    <citation type="submission" date="2019-07" db="EMBL/GenBank/DDBJ databases">
        <title>New species of Amycolatopsis and Streptomyces.</title>
        <authorList>
            <person name="Duangmal K."/>
            <person name="Teo W.F.A."/>
            <person name="Lipun K."/>
        </authorList>
    </citation>
    <scope>NUCLEOTIDE SEQUENCE [LARGE SCALE GENOMIC DNA]</scope>
    <source>
        <strain evidence="8 9">JCM 30562</strain>
    </source>
</reference>
<protein>
    <submittedName>
        <fullName evidence="8">PLDc_N domain-containing protein</fullName>
    </submittedName>
</protein>
<feature type="transmembrane region" description="Helical" evidence="6">
    <location>
        <begin position="39"/>
        <end position="59"/>
    </location>
</feature>
<evidence type="ECO:0000313" key="8">
    <source>
        <dbReference type="EMBL" id="TVT22323.1"/>
    </source>
</evidence>
<dbReference type="OrthoDB" id="3298527at2"/>
<comment type="caution">
    <text evidence="8">The sequence shown here is derived from an EMBL/GenBank/DDBJ whole genome shotgun (WGS) entry which is preliminary data.</text>
</comment>
<keyword evidence="9" id="KW-1185">Reference proteome</keyword>
<dbReference type="EMBL" id="VJZA01000019">
    <property type="protein sequence ID" value="TVT22323.1"/>
    <property type="molecule type" value="Genomic_DNA"/>
</dbReference>
<sequence>MPQIVVAILLVAVVAAFVLLVVGAVVSVLRSRLTPGMKLVWVVFVFIAPFIGSLLWFLIGRKQTVAAQRDT</sequence>
<evidence type="ECO:0000256" key="4">
    <source>
        <dbReference type="ARBA" id="ARBA00022989"/>
    </source>
</evidence>
<evidence type="ECO:0000259" key="7">
    <source>
        <dbReference type="Pfam" id="PF13396"/>
    </source>
</evidence>
<evidence type="ECO:0000256" key="3">
    <source>
        <dbReference type="ARBA" id="ARBA00022692"/>
    </source>
</evidence>
<dbReference type="GO" id="GO:0005886">
    <property type="term" value="C:plasma membrane"/>
    <property type="evidence" value="ECO:0007669"/>
    <property type="project" value="UniProtKB-SubCell"/>
</dbReference>
<evidence type="ECO:0000256" key="1">
    <source>
        <dbReference type="ARBA" id="ARBA00004651"/>
    </source>
</evidence>
<dbReference type="InterPro" id="IPR027379">
    <property type="entry name" value="CLS_N"/>
</dbReference>
<proteinExistence type="predicted"/>
<feature type="domain" description="Cardiolipin synthase N-terminal" evidence="7">
    <location>
        <begin position="20"/>
        <end position="61"/>
    </location>
</feature>
<dbReference type="Pfam" id="PF13396">
    <property type="entry name" value="PLDc_N"/>
    <property type="match status" value="1"/>
</dbReference>
<accession>A0A558ADM3</accession>
<evidence type="ECO:0000256" key="5">
    <source>
        <dbReference type="ARBA" id="ARBA00023136"/>
    </source>
</evidence>
<dbReference type="Proteomes" id="UP000318578">
    <property type="component" value="Unassembled WGS sequence"/>
</dbReference>
<keyword evidence="3 6" id="KW-0812">Transmembrane</keyword>
<keyword evidence="4 6" id="KW-1133">Transmembrane helix</keyword>